<reference evidence="4 5" key="1">
    <citation type="journal article" date="2024" name="G3 (Bethesda)">
        <title>Genome assembly of Hibiscus sabdariffa L. provides insights into metabolisms of medicinal natural products.</title>
        <authorList>
            <person name="Kim T."/>
        </authorList>
    </citation>
    <scope>NUCLEOTIDE SEQUENCE [LARGE SCALE GENOMIC DNA]</scope>
    <source>
        <strain evidence="4">TK-2024</strain>
        <tissue evidence="4">Old leaves</tissue>
    </source>
</reference>
<dbReference type="InterPro" id="IPR053134">
    <property type="entry name" value="RNA-dir_DNA_polymerase"/>
</dbReference>
<evidence type="ECO:0000313" key="5">
    <source>
        <dbReference type="Proteomes" id="UP001396334"/>
    </source>
</evidence>
<dbReference type="InterPro" id="IPR043502">
    <property type="entry name" value="DNA/RNA_pol_sf"/>
</dbReference>
<feature type="chain" id="PRO_5046066750" description="Reverse transcriptase domain-containing protein" evidence="2">
    <location>
        <begin position="20"/>
        <end position="786"/>
    </location>
</feature>
<dbReference type="Gene3D" id="3.30.70.270">
    <property type="match status" value="1"/>
</dbReference>
<dbReference type="SUPFAM" id="SSF50630">
    <property type="entry name" value="Acid proteases"/>
    <property type="match status" value="1"/>
</dbReference>
<evidence type="ECO:0000313" key="4">
    <source>
        <dbReference type="EMBL" id="KAK8991159.1"/>
    </source>
</evidence>
<dbReference type="Proteomes" id="UP001396334">
    <property type="component" value="Unassembled WGS sequence"/>
</dbReference>
<dbReference type="Gene3D" id="2.40.70.10">
    <property type="entry name" value="Acid Proteases"/>
    <property type="match status" value="1"/>
</dbReference>
<dbReference type="InterPro" id="IPR021109">
    <property type="entry name" value="Peptidase_aspartic_dom_sf"/>
</dbReference>
<proteinExistence type="predicted"/>
<dbReference type="EMBL" id="JBBPBN010000052">
    <property type="protein sequence ID" value="KAK8991159.1"/>
    <property type="molecule type" value="Genomic_DNA"/>
</dbReference>
<feature type="compositionally biased region" description="Pro residues" evidence="1">
    <location>
        <begin position="94"/>
        <end position="108"/>
    </location>
</feature>
<keyword evidence="5" id="KW-1185">Reference proteome</keyword>
<protein>
    <recommendedName>
        <fullName evidence="3">Reverse transcriptase domain-containing protein</fullName>
    </recommendedName>
</protein>
<dbReference type="Pfam" id="PF00078">
    <property type="entry name" value="RVT_1"/>
    <property type="match status" value="1"/>
</dbReference>
<dbReference type="Pfam" id="PF03732">
    <property type="entry name" value="Retrotrans_gag"/>
    <property type="match status" value="1"/>
</dbReference>
<feature type="signal peptide" evidence="2">
    <location>
        <begin position="1"/>
        <end position="19"/>
    </location>
</feature>
<dbReference type="Pfam" id="PF08284">
    <property type="entry name" value="RVP_2"/>
    <property type="match status" value="1"/>
</dbReference>
<dbReference type="InterPro" id="IPR000477">
    <property type="entry name" value="RT_dom"/>
</dbReference>
<dbReference type="PANTHER" id="PTHR24559">
    <property type="entry name" value="TRANSPOSON TY3-I GAG-POL POLYPROTEIN"/>
    <property type="match status" value="1"/>
</dbReference>
<dbReference type="PANTHER" id="PTHR24559:SF444">
    <property type="entry name" value="REVERSE TRANSCRIPTASE DOMAIN-CONTAINING PROTEIN"/>
    <property type="match status" value="1"/>
</dbReference>
<sequence>MFSGSCLLYCLLLQNYCMPTDFPDLLFTVYMLSLRVPTLRPRINPYGPEVAPRVAPTPTGPRISAEMSARRGRRPARALGRPARYADPIDDPLPDLPPPVDPPAPEVPHVPRSQTAATDPPPAPSIDVTTPVREASAVGPQPAAGLFDESLGRQFLQLIQEAVRASHPEVPISQTLISNGVRIFVGSPDGAPTDAESWLRDTERRMDQLGLEPARKYLGAVSMLDDYARIWWESVISSVPAERLTWEFFRDRFKSRFIGERFLRQMRQEFQRLRQGSRTVAEYELEFLRLLQYGSMVRAKAAEEVELLLRHADRSERERPRRPSGPGEFSSRPGKRARVAAPQRSSTGPRATIQDHFLKDCLQPSPTAKTPARSQTTIQTPPRGRSQIRASGSASRTEARVPYFALLDNGSTHSYISSTASRDLQIPVEPTDKALTVISPVGQSVTVDRVYRRCPLMVQEETFPADLMEFPLEEFDLILGMDWLSEHRISLDCESKIATLKTPDDQTVILVGERRGYLSNVVSILTADRMIRKGYEVFLAIILNTKGSLSQIEEIQTVREFPDVFPEELPGLPPDRDVEFEIETYPGLAPVSMAPYRMAPKELKELKKKDGSLRLCNDYRKLNKLTVKNKYPLPRIDDLFDQFRGATVFSKIDLRSGYYQLRVKDSDVAKTIIHTLYGHYEFLVMLVMPFGLTNAPAAFMDMMNRVFRSYLDQFVVVFIDDILIYSRSEAEHVEHLRIVLQTLRDHQLYAKLSKCEFWLKKVTFMGHVVSAEGIQVDPSKIEAIVS</sequence>
<dbReference type="InterPro" id="IPR043128">
    <property type="entry name" value="Rev_trsase/Diguanyl_cyclase"/>
</dbReference>
<feature type="domain" description="Reverse transcriptase" evidence="3">
    <location>
        <begin position="587"/>
        <end position="769"/>
    </location>
</feature>
<feature type="region of interest" description="Disordered" evidence="1">
    <location>
        <begin position="50"/>
        <end position="127"/>
    </location>
</feature>
<dbReference type="InterPro" id="IPR005162">
    <property type="entry name" value="Retrotrans_gag_dom"/>
</dbReference>
<dbReference type="PROSITE" id="PS50878">
    <property type="entry name" value="RT_POL"/>
    <property type="match status" value="1"/>
</dbReference>
<dbReference type="SUPFAM" id="SSF56672">
    <property type="entry name" value="DNA/RNA polymerases"/>
    <property type="match status" value="1"/>
</dbReference>
<gene>
    <name evidence="4" type="ORF">V6N11_062183</name>
</gene>
<evidence type="ECO:0000256" key="1">
    <source>
        <dbReference type="SAM" id="MobiDB-lite"/>
    </source>
</evidence>
<dbReference type="CDD" id="cd00303">
    <property type="entry name" value="retropepsin_like"/>
    <property type="match status" value="1"/>
</dbReference>
<accession>A0ABR2PSD4</accession>
<keyword evidence="2" id="KW-0732">Signal</keyword>
<comment type="caution">
    <text evidence="4">The sequence shown here is derived from an EMBL/GenBank/DDBJ whole genome shotgun (WGS) entry which is preliminary data.</text>
</comment>
<name>A0ABR2PSD4_9ROSI</name>
<dbReference type="CDD" id="cd01647">
    <property type="entry name" value="RT_LTR"/>
    <property type="match status" value="1"/>
</dbReference>
<evidence type="ECO:0000256" key="2">
    <source>
        <dbReference type="SAM" id="SignalP"/>
    </source>
</evidence>
<feature type="compositionally biased region" description="Polar residues" evidence="1">
    <location>
        <begin position="364"/>
        <end position="380"/>
    </location>
</feature>
<evidence type="ECO:0000259" key="3">
    <source>
        <dbReference type="PROSITE" id="PS50878"/>
    </source>
</evidence>
<feature type="region of interest" description="Disordered" evidence="1">
    <location>
        <begin position="313"/>
        <end position="395"/>
    </location>
</feature>
<organism evidence="4 5">
    <name type="scientific">Hibiscus sabdariffa</name>
    <name type="common">roselle</name>
    <dbReference type="NCBI Taxonomy" id="183260"/>
    <lineage>
        <taxon>Eukaryota</taxon>
        <taxon>Viridiplantae</taxon>
        <taxon>Streptophyta</taxon>
        <taxon>Embryophyta</taxon>
        <taxon>Tracheophyta</taxon>
        <taxon>Spermatophyta</taxon>
        <taxon>Magnoliopsida</taxon>
        <taxon>eudicotyledons</taxon>
        <taxon>Gunneridae</taxon>
        <taxon>Pentapetalae</taxon>
        <taxon>rosids</taxon>
        <taxon>malvids</taxon>
        <taxon>Malvales</taxon>
        <taxon>Malvaceae</taxon>
        <taxon>Malvoideae</taxon>
        <taxon>Hibiscus</taxon>
    </lineage>
</organism>